<sequence length="452" mass="51472">MLERDGEVIQAKDGGKNLVGFLRGWEIYETIESGTIEATFIFEDSAGISNIFSGSELIRFEVRGTVATRKYNFRGYNISNRQRTGQTTDVFMIQACSDEFIKNEVTNVFGNSEVVFKKTGLESSEIVKEVVKNTKFLGSDKKVFAEESLNKHKFIAPNWRVMDAIYWIAQRSVRKKKTGGGFQNGFTFFENAMGYHFKSIDGMIEDINEQDEETETNTTTGKARLYKYVYSAKKVDSGAGDQFKIDSVSFPEERNFLMGLRHGAWSGYSVGFDPVTVNQSRWGGESSDLSADMYKYKVSEAWKSMSHLGGKNSVNPMSRLDDEFMNLVDNPKRVRYTILPNQIFDKKWYNYIPGLVKDSQKNYEALVELQAYQWMRMETMKNTRLQVVVPGNLDLYGGYGIHVTLPSTEKSEDKIKVDKRFSGRYMIVTIAHKGTPDTFSSEMLLMKDGVIP</sequence>
<name>M4QDQ8_9CAUD</name>
<evidence type="ECO:0000313" key="2">
    <source>
        <dbReference type="Proteomes" id="UP000201235"/>
    </source>
</evidence>
<evidence type="ECO:0000313" key="1">
    <source>
        <dbReference type="EMBL" id="AGH26389.1"/>
    </source>
</evidence>
<dbReference type="Proteomes" id="UP000201235">
    <property type="component" value="Segment"/>
</dbReference>
<keyword evidence="2" id="KW-1185">Reference proteome</keyword>
<dbReference type="EMBL" id="HQ634175">
    <property type="protein sequence ID" value="AGH26389.1"/>
    <property type="molecule type" value="Genomic_DNA"/>
</dbReference>
<dbReference type="KEGG" id="vg:15312041"/>
<dbReference type="GeneID" id="15312041"/>
<organism evidence="1 2">
    <name type="scientific">Cyanophage P-RSM1</name>
    <dbReference type="NCBI Taxonomy" id="536444"/>
    <lineage>
        <taxon>Viruses</taxon>
        <taxon>Duplodnaviria</taxon>
        <taxon>Heunggongvirae</taxon>
        <taxon>Uroviricota</taxon>
        <taxon>Caudoviricetes</taxon>
        <taxon>Pantevenvirales</taxon>
        <taxon>Kyanoviridae</taxon>
        <taxon>Emcearvirus</taxon>
        <taxon>Emcearvirus gerard</taxon>
    </lineage>
</organism>
<accession>M4QDQ8</accession>
<gene>
    <name evidence="1" type="ORF">CPPG_00072</name>
</gene>
<proteinExistence type="predicted"/>
<dbReference type="OrthoDB" id="13640at10239"/>
<protein>
    <submittedName>
        <fullName evidence="1">Uncharacterized protein</fullName>
    </submittedName>
</protein>
<dbReference type="RefSeq" id="YP_007877624.1">
    <property type="nucleotide sequence ID" value="NC_021071.1"/>
</dbReference>
<reference evidence="1 2" key="1">
    <citation type="submission" date="2010-11" db="EMBL/GenBank/DDBJ databases">
        <title>The Genome Sequence of Cyanophage P-RSM1.</title>
        <authorList>
            <consortium name="The Broad Institute Genome Sequencing Platform"/>
            <person name="Henn M.R."/>
            <person name="Sullivan M.S."/>
            <person name="Osburne M.S."/>
            <person name="Levin J."/>
            <person name="Malboeuf C."/>
            <person name="Casali M."/>
            <person name="Russ C."/>
            <person name="Lennon N."/>
            <person name="Chapman S.B."/>
            <person name="Erlich R."/>
            <person name="Young S.K."/>
            <person name="Yandava C."/>
            <person name="Zeng Q."/>
            <person name="Alvarado L."/>
            <person name="Anderson S."/>
            <person name="Berlin A."/>
            <person name="Chen Z."/>
            <person name="Freedman E."/>
            <person name="Gellesch M."/>
            <person name="Goldberg J."/>
            <person name="Green L."/>
            <person name="Griggs A."/>
            <person name="Gujja S."/>
            <person name="Heilman E.R."/>
            <person name="Heiman D."/>
            <person name="Hollinger A."/>
            <person name="Howarth C."/>
            <person name="Larson L."/>
            <person name="Mehta T."/>
            <person name="Pearson M."/>
            <person name="Roberts A."/>
            <person name="Ryan E."/>
            <person name="Saif S."/>
            <person name="Shea T."/>
            <person name="Shenoy N."/>
            <person name="Sisk P."/>
            <person name="Stolte C."/>
            <person name="Sykes S."/>
            <person name="White J."/>
            <person name="Yu Q."/>
            <person name="Coleman M.L."/>
            <person name="Huang K.H."/>
            <person name="Weigele P.R."/>
            <person name="DeFrancesco A.S."/>
            <person name="Kern S.E."/>
            <person name="Thompson L.R."/>
            <person name="Fu R."/>
            <person name="Hombeck B."/>
            <person name="Chisholm S.W."/>
            <person name="Haas B."/>
            <person name="Nusbaum C."/>
            <person name="Birren B."/>
        </authorList>
    </citation>
    <scope>NUCLEOTIDE SEQUENCE [LARGE SCALE GENOMIC DNA]</scope>
    <source>
        <strain evidence="1 2">P-RSM1</strain>
    </source>
</reference>